<dbReference type="Proteomes" id="UP000011682">
    <property type="component" value="Unassembled WGS sequence"/>
</dbReference>
<organism evidence="3 4">
    <name type="scientific">Cystobacter fuscus (strain ATCC 25194 / DSM 2262 / NBRC 100088 / M29)</name>
    <dbReference type="NCBI Taxonomy" id="1242864"/>
    <lineage>
        <taxon>Bacteria</taxon>
        <taxon>Pseudomonadati</taxon>
        <taxon>Myxococcota</taxon>
        <taxon>Myxococcia</taxon>
        <taxon>Myxococcales</taxon>
        <taxon>Cystobacterineae</taxon>
        <taxon>Archangiaceae</taxon>
        <taxon>Cystobacter</taxon>
    </lineage>
</organism>
<evidence type="ECO:0000256" key="1">
    <source>
        <dbReference type="SAM" id="MobiDB-lite"/>
    </source>
</evidence>
<evidence type="ECO:0000313" key="4">
    <source>
        <dbReference type="Proteomes" id="UP000011682"/>
    </source>
</evidence>
<sequence>MRMNAMNAENRIDEVDAEPSTQAEVAPGVDAAEPSGASADAVQEPTGTVSGGEESNAGIASEEGASQAGASEGEAPAKAVEESLESATLRRHGHVAPAHLPLERIDEDTTFQIRPAGDLSALATDLARLGQLFPVDVRFRPPDRFQIISGFRRVAALRFLKRDRVLARLHTDLSDEDALLLALASAIHAEPVSREELEARRDELEAEGRLTPIARDMLDKALATDESLAPETVEEEVDADELAVEATQRLVDINQDLALLADVFADLDETRKQELITQLRYSADLVAWLEKL</sequence>
<dbReference type="SUPFAM" id="SSF110849">
    <property type="entry name" value="ParB/Sulfiredoxin"/>
    <property type="match status" value="1"/>
</dbReference>
<feature type="compositionally biased region" description="Low complexity" evidence="1">
    <location>
        <begin position="57"/>
        <end position="77"/>
    </location>
</feature>
<reference evidence="3" key="1">
    <citation type="submission" date="2013-05" db="EMBL/GenBank/DDBJ databases">
        <title>Genome assembly of Cystobacter fuscus DSM 2262.</title>
        <authorList>
            <person name="Sharma G."/>
            <person name="Khatri I."/>
            <person name="Kaur C."/>
            <person name="Mayilraj S."/>
            <person name="Subramanian S."/>
        </authorList>
    </citation>
    <scope>NUCLEOTIDE SEQUENCE [LARGE SCALE GENOMIC DNA]</scope>
    <source>
        <strain evidence="3">DSM 2262</strain>
    </source>
</reference>
<name>S9Q1L7_CYSF2</name>
<dbReference type="EMBL" id="ANAH02000073">
    <property type="protein sequence ID" value="EPX55164.1"/>
    <property type="molecule type" value="Genomic_DNA"/>
</dbReference>
<evidence type="ECO:0000259" key="2">
    <source>
        <dbReference type="SMART" id="SM00470"/>
    </source>
</evidence>
<dbReference type="AlphaFoldDB" id="S9Q1L7"/>
<accession>S9Q1L7</accession>
<feature type="region of interest" description="Disordered" evidence="1">
    <location>
        <begin position="1"/>
        <end position="87"/>
    </location>
</feature>
<dbReference type="InterPro" id="IPR036086">
    <property type="entry name" value="ParB/Sulfiredoxin_sf"/>
</dbReference>
<evidence type="ECO:0000313" key="3">
    <source>
        <dbReference type="EMBL" id="EPX55164.1"/>
    </source>
</evidence>
<proteinExistence type="predicted"/>
<dbReference type="Gene3D" id="3.90.1530.30">
    <property type="match status" value="1"/>
</dbReference>
<comment type="caution">
    <text evidence="3">The sequence shown here is derived from an EMBL/GenBank/DDBJ whole genome shotgun (WGS) entry which is preliminary data.</text>
</comment>
<dbReference type="InterPro" id="IPR003115">
    <property type="entry name" value="ParB_N"/>
</dbReference>
<dbReference type="SMART" id="SM00470">
    <property type="entry name" value="ParB"/>
    <property type="match status" value="1"/>
</dbReference>
<dbReference type="Pfam" id="PF02195">
    <property type="entry name" value="ParB_N"/>
    <property type="match status" value="1"/>
</dbReference>
<feature type="domain" description="ParB-like N-terminal" evidence="2">
    <location>
        <begin position="98"/>
        <end position="187"/>
    </location>
</feature>
<keyword evidence="4" id="KW-1185">Reference proteome</keyword>
<gene>
    <name evidence="3" type="ORF">D187_009370</name>
</gene>
<dbReference type="eggNOG" id="COG1475">
    <property type="taxonomic scope" value="Bacteria"/>
</dbReference>
<protein>
    <submittedName>
        <fullName evidence="3">ParB domain protein nuclease</fullName>
    </submittedName>
</protein>